<keyword evidence="9" id="KW-1185">Reference proteome</keyword>
<dbReference type="InterPro" id="IPR036969">
    <property type="entry name" value="Citrate_synthase_sf"/>
</dbReference>
<keyword evidence="3" id="KW-0816">Tricarboxylic acid cycle</keyword>
<dbReference type="PRINTS" id="PR00143">
    <property type="entry name" value="CITRTSNTHASE"/>
</dbReference>
<evidence type="ECO:0000313" key="8">
    <source>
        <dbReference type="EMBL" id="CAI2366366.1"/>
    </source>
</evidence>
<proteinExistence type="inferred from homology"/>
<dbReference type="SUPFAM" id="SSF48256">
    <property type="entry name" value="Citrate synthase"/>
    <property type="match status" value="1"/>
</dbReference>
<dbReference type="AlphaFoldDB" id="A0AAD1UBY9"/>
<feature type="active site" evidence="6">
    <location>
        <position position="330"/>
    </location>
</feature>
<evidence type="ECO:0000256" key="5">
    <source>
        <dbReference type="PIRNR" id="PIRNR001369"/>
    </source>
</evidence>
<dbReference type="InterPro" id="IPR016142">
    <property type="entry name" value="Citrate_synth-like_lrg_a-sub"/>
</dbReference>
<evidence type="ECO:0000256" key="7">
    <source>
        <dbReference type="RuleBase" id="RU000441"/>
    </source>
</evidence>
<reference evidence="8" key="1">
    <citation type="submission" date="2023-07" db="EMBL/GenBank/DDBJ databases">
        <authorList>
            <consortium name="AG Swart"/>
            <person name="Singh M."/>
            <person name="Singh A."/>
            <person name="Seah K."/>
            <person name="Emmerich C."/>
        </authorList>
    </citation>
    <scope>NUCLEOTIDE SEQUENCE</scope>
    <source>
        <strain evidence="8">DP1</strain>
    </source>
</reference>
<dbReference type="Gene3D" id="1.10.580.10">
    <property type="entry name" value="Citrate Synthase, domain 1"/>
    <property type="match status" value="1"/>
</dbReference>
<dbReference type="PANTHER" id="PTHR42871">
    <property type="entry name" value="CITRATE SYNTHASE"/>
    <property type="match status" value="1"/>
</dbReference>
<evidence type="ECO:0000313" key="9">
    <source>
        <dbReference type="Proteomes" id="UP001295684"/>
    </source>
</evidence>
<dbReference type="PANTHER" id="PTHR42871:SF1">
    <property type="entry name" value="CITRATE SYNTHASE"/>
    <property type="match status" value="1"/>
</dbReference>
<dbReference type="InterPro" id="IPR024176">
    <property type="entry name" value="Citrate_synthase_bac-typ"/>
</dbReference>
<dbReference type="GO" id="GO:0032787">
    <property type="term" value="P:monocarboxylic acid metabolic process"/>
    <property type="evidence" value="ECO:0007669"/>
    <property type="project" value="UniProtKB-ARBA"/>
</dbReference>
<protein>
    <recommendedName>
        <fullName evidence="5 7">Citrate synthase</fullName>
    </recommendedName>
</protein>
<evidence type="ECO:0000256" key="4">
    <source>
        <dbReference type="ARBA" id="ARBA00022679"/>
    </source>
</evidence>
<evidence type="ECO:0000256" key="1">
    <source>
        <dbReference type="ARBA" id="ARBA00005007"/>
    </source>
</evidence>
<dbReference type="FunFam" id="1.10.230.10:FF:000002">
    <property type="entry name" value="Citrate synthase"/>
    <property type="match status" value="1"/>
</dbReference>
<dbReference type="Gene3D" id="1.10.230.10">
    <property type="entry name" value="Cytochrome P450-Terp, domain 2"/>
    <property type="match status" value="1"/>
</dbReference>
<gene>
    <name evidence="8" type="ORF">ECRASSUSDP1_LOCUS7639</name>
</gene>
<sequence>MKRIQILKRHIQAVKVKEEVKDTLTVLDNRTGVKYELPIRENMISAKNLSTVKDSKGNITKYIDPGYLNTVSGHTRVSFVDGEQGILEYRGYSIKELAEKSTFIEVAYLLIYEDLPTIQQLEEFSKKIMNHSSLPIELRNIMSCFKNDAHPMGMFISAMSGLSTFHPEANPALAGQSCYDDPYKRDKHISNILGISPTISAAAYRHKNQKEFNNPRDGGYIENFFYMLHHEKGTDYQPHPVLVKALDVMFILHAEHGFSCSAAAVRHLASANTDVYNCIAGGAAALYGTLHGGANEAVLRMLMKIGSKANVPAFIEKVKNKEEKLMGFGHRMYKCYEIRPKIVKTIALKVFEVCGREELFDVALEIEQIALKDPYFIKRRLFPNIDLFSGVVYKAMGFPPEFCPVLFAMPRLVSWLAHWSEFLDDPNRKITRPQQVYTGHRNRKYVPQCDIKAQVKIDLEVPNTITEAQIEPSDRYMNP</sequence>
<accession>A0AAD1UBY9</accession>
<dbReference type="GO" id="GO:0046912">
    <property type="term" value="F:acyltransferase activity, acyl groups converted into alkyl on transfer"/>
    <property type="evidence" value="ECO:0007669"/>
    <property type="project" value="InterPro"/>
</dbReference>
<comment type="pathway">
    <text evidence="1">Carbohydrate metabolism.</text>
</comment>
<keyword evidence="4 5" id="KW-0808">Transferase</keyword>
<evidence type="ECO:0000256" key="6">
    <source>
        <dbReference type="PIRSR" id="PIRSR001369-1"/>
    </source>
</evidence>
<dbReference type="Pfam" id="PF00285">
    <property type="entry name" value="Citrate_synt"/>
    <property type="match status" value="1"/>
</dbReference>
<dbReference type="InterPro" id="IPR002020">
    <property type="entry name" value="Citrate_synthase"/>
</dbReference>
<evidence type="ECO:0000256" key="3">
    <source>
        <dbReference type="ARBA" id="ARBA00022532"/>
    </source>
</evidence>
<dbReference type="GO" id="GO:0006099">
    <property type="term" value="P:tricarboxylic acid cycle"/>
    <property type="evidence" value="ECO:0007669"/>
    <property type="project" value="UniProtKB-KW"/>
</dbReference>
<name>A0AAD1UBY9_EUPCR</name>
<organism evidence="8 9">
    <name type="scientific">Euplotes crassus</name>
    <dbReference type="NCBI Taxonomy" id="5936"/>
    <lineage>
        <taxon>Eukaryota</taxon>
        <taxon>Sar</taxon>
        <taxon>Alveolata</taxon>
        <taxon>Ciliophora</taxon>
        <taxon>Intramacronucleata</taxon>
        <taxon>Spirotrichea</taxon>
        <taxon>Hypotrichia</taxon>
        <taxon>Euplotida</taxon>
        <taxon>Euplotidae</taxon>
        <taxon>Moneuplotes</taxon>
    </lineage>
</organism>
<evidence type="ECO:0000256" key="2">
    <source>
        <dbReference type="ARBA" id="ARBA00010566"/>
    </source>
</evidence>
<dbReference type="PIRSF" id="PIRSF001369">
    <property type="entry name" value="Citrate_synth"/>
    <property type="match status" value="1"/>
</dbReference>
<comment type="caution">
    <text evidence="8">The sequence shown here is derived from an EMBL/GenBank/DDBJ whole genome shotgun (WGS) entry which is preliminary data.</text>
</comment>
<dbReference type="Proteomes" id="UP001295684">
    <property type="component" value="Unassembled WGS sequence"/>
</dbReference>
<dbReference type="FunFam" id="1.10.580.10:FF:000005">
    <property type="entry name" value="Citrate synthase"/>
    <property type="match status" value="1"/>
</dbReference>
<comment type="similarity">
    <text evidence="2 5 7">Belongs to the citrate synthase family.</text>
</comment>
<feature type="active site" evidence="6">
    <location>
        <position position="386"/>
    </location>
</feature>
<dbReference type="EMBL" id="CAMPGE010007449">
    <property type="protein sequence ID" value="CAI2366366.1"/>
    <property type="molecule type" value="Genomic_DNA"/>
</dbReference>
<dbReference type="InterPro" id="IPR016143">
    <property type="entry name" value="Citrate_synth-like_sm_a-sub"/>
</dbReference>